<reference evidence="1" key="1">
    <citation type="submission" date="2021-08" db="EMBL/GenBank/DDBJ databases">
        <title>Characterization of Pseudomonas fragariae.</title>
        <authorList>
            <person name="Carvalho R."/>
            <person name="Marin M."/>
        </authorList>
    </citation>
    <scope>NUCLEOTIDE SEQUENCE</scope>
    <source>
        <strain evidence="1">17</strain>
    </source>
</reference>
<proteinExistence type="predicted"/>
<comment type="caution">
    <text evidence="1">The sequence shown here is derived from an EMBL/GenBank/DDBJ whole genome shotgun (WGS) entry which is preliminary data.</text>
</comment>
<evidence type="ECO:0000313" key="1">
    <source>
        <dbReference type="EMBL" id="MCW6054900.1"/>
    </source>
</evidence>
<sequence>MTERIKTLDEVSSDIAATIQARGGLYNEAAITDEFYKHLFENAVAHFAHLVRLAMQRYYDETGRTLKFGIVNTAEIGGFACVGKENIDFIGIHFGTISLVSAIFTRMLSNPNILPGVGDTSLEANAGYTHFIPAQEDLTAFSPCRPACQVRSAFSKHLTLAGLDFIFGHEITHITNGHLGLINQTRHPDPEMRRPELSALENQAIELDADIGATQWTLMFTELVRSSRSKLRVEGSDPLSISWREFYATELQTVALCFMASYLTLRMLSPDYWNPANQEKILQPLPPYRMGSLMHVYASVLVEFHAMSFDEAQKYVYAFCNWSEEALANLLAESGRGESDLSAIDSFFNEVGPYNDKVDQAYDTLAKELSEFAMKETTKVTHLRPRTCDYVVLKGLKHGAEFIGILEAKHSETSPKRLDMQCFFRERGLPTGLPFPLTFVPQFEGDMIEEALTADGKNHVAIIEQVTDLETVALSSITDKTDLLHFALQNSECFKLKEDLITLLKA</sequence>
<organism evidence="1 2">
    <name type="scientific">Pseudomonas fragariae</name>
    <name type="common">ex Marin et al. 2024</name>
    <dbReference type="NCBI Taxonomy" id="3080056"/>
    <lineage>
        <taxon>Bacteria</taxon>
        <taxon>Pseudomonadati</taxon>
        <taxon>Pseudomonadota</taxon>
        <taxon>Gammaproteobacteria</taxon>
        <taxon>Pseudomonadales</taxon>
        <taxon>Pseudomonadaceae</taxon>
        <taxon>Pseudomonas</taxon>
    </lineage>
</organism>
<name>A0ABT3LEK7_9PSED</name>
<dbReference type="Proteomes" id="UP001142690">
    <property type="component" value="Unassembled WGS sequence"/>
</dbReference>
<accession>A0ABT3LEK7</accession>
<keyword evidence="2" id="KW-1185">Reference proteome</keyword>
<gene>
    <name evidence="1" type="ORF">K7K06_04450</name>
</gene>
<dbReference type="EMBL" id="JAINZM010000003">
    <property type="protein sequence ID" value="MCW6054900.1"/>
    <property type="molecule type" value="Genomic_DNA"/>
</dbReference>
<protein>
    <submittedName>
        <fullName evidence="1">Uncharacterized protein</fullName>
    </submittedName>
</protein>
<evidence type="ECO:0000313" key="2">
    <source>
        <dbReference type="Proteomes" id="UP001142690"/>
    </source>
</evidence>